<keyword evidence="11" id="KW-0010">Activator</keyword>
<name>A0A3D3RB82_9PLAN</name>
<dbReference type="InterPro" id="IPR002197">
    <property type="entry name" value="HTH_Fis"/>
</dbReference>
<evidence type="ECO:0000256" key="15">
    <source>
        <dbReference type="ARBA" id="ARBA00031910"/>
    </source>
</evidence>
<dbReference type="Gene3D" id="1.10.8.60">
    <property type="match status" value="1"/>
</dbReference>
<evidence type="ECO:0000259" key="17">
    <source>
        <dbReference type="PROSITE" id="PS50045"/>
    </source>
</evidence>
<evidence type="ECO:0000256" key="9">
    <source>
        <dbReference type="ARBA" id="ARBA00023015"/>
    </source>
</evidence>
<dbReference type="InterPro" id="IPR001789">
    <property type="entry name" value="Sig_transdc_resp-reg_receiver"/>
</dbReference>
<dbReference type="Pfam" id="PF25601">
    <property type="entry name" value="AAA_lid_14"/>
    <property type="match status" value="1"/>
</dbReference>
<protein>
    <recommendedName>
        <fullName evidence="2">DNA-binding transcriptional regulator NtrC</fullName>
    </recommendedName>
    <alternativeName>
        <fullName evidence="14">Nitrogen regulation protein NR(I)</fullName>
    </alternativeName>
    <alternativeName>
        <fullName evidence="15">Nitrogen regulator I</fullName>
    </alternativeName>
</protein>
<feature type="modified residue" description="4-aspartylphosphate" evidence="16">
    <location>
        <position position="52"/>
    </location>
</feature>
<dbReference type="InterPro" id="IPR002078">
    <property type="entry name" value="Sigma_54_int"/>
</dbReference>
<dbReference type="PANTHER" id="PTHR32071">
    <property type="entry name" value="TRANSCRIPTIONAL REGULATORY PROTEIN"/>
    <property type="match status" value="1"/>
</dbReference>
<keyword evidence="8" id="KW-0902">Two-component regulatory system</keyword>
<evidence type="ECO:0000259" key="18">
    <source>
        <dbReference type="PROSITE" id="PS50110"/>
    </source>
</evidence>
<sequence length="488" mass="54399">MSQALVVDDDRTVLEMVRRSLEKMNVDVIMAGTADEAMDAIRESSPEVVLLDIMLPSVSGLDVFREIHKLDRRLPVVFITSSSESNVAIEAMQLGAFDYLAKPLDLPKLNQLVQKAIETRRLMNIPVALPVGDTKASKGDQFVGRSPQMLEVFKSIGRVAAENVNVLIRGESGTGKELVARAIYQHSPRSKDSFMAVNCAALTETLLESELFGYEKGAFTGADRQRIGKFEQCNGGTIFLDEVGDMSQLTQGKVLRLLQEQRFERVGGNKTIETDVRIIAATNRNLEEMVKAGLFREDLFYRLNGMTISLPPLRERGDDIALLVEHYLNEACFEMGRTETEGVSSEALEMMIQYPWPGNVRELQSVVRQSLLKSTSPIIVPSFLPDELSRRFSTQAVPSEPQADINGDDSPLSDLRLFVDQRLAEQSTDLYSETLEAMERYLLTRVLNETSGNQTRAAEILGITRGKIRDRIAQFGISLEKTVSIDEN</sequence>
<evidence type="ECO:0000256" key="7">
    <source>
        <dbReference type="ARBA" id="ARBA00022840"/>
    </source>
</evidence>
<evidence type="ECO:0000256" key="6">
    <source>
        <dbReference type="ARBA" id="ARBA00022741"/>
    </source>
</evidence>
<evidence type="ECO:0000256" key="11">
    <source>
        <dbReference type="ARBA" id="ARBA00023159"/>
    </source>
</evidence>
<evidence type="ECO:0000313" key="19">
    <source>
        <dbReference type="EMBL" id="HCO24860.1"/>
    </source>
</evidence>
<dbReference type="AlphaFoldDB" id="A0A3D3RB82"/>
<dbReference type="Gene3D" id="1.10.10.60">
    <property type="entry name" value="Homeodomain-like"/>
    <property type="match status" value="1"/>
</dbReference>
<organism evidence="19 20">
    <name type="scientific">Gimesia maris</name>
    <dbReference type="NCBI Taxonomy" id="122"/>
    <lineage>
        <taxon>Bacteria</taxon>
        <taxon>Pseudomonadati</taxon>
        <taxon>Planctomycetota</taxon>
        <taxon>Planctomycetia</taxon>
        <taxon>Planctomycetales</taxon>
        <taxon>Planctomycetaceae</taxon>
        <taxon>Gimesia</taxon>
    </lineage>
</organism>
<comment type="subcellular location">
    <subcellularLocation>
        <location evidence="1">Cytoplasm</location>
    </subcellularLocation>
</comment>
<dbReference type="Proteomes" id="UP000263642">
    <property type="component" value="Unassembled WGS sequence"/>
</dbReference>
<feature type="domain" description="Sigma-54 factor interaction" evidence="17">
    <location>
        <begin position="142"/>
        <end position="372"/>
    </location>
</feature>
<dbReference type="SMART" id="SM00448">
    <property type="entry name" value="REC"/>
    <property type="match status" value="1"/>
</dbReference>
<dbReference type="EMBL" id="DQAY01000110">
    <property type="protein sequence ID" value="HCO24860.1"/>
    <property type="molecule type" value="Genomic_DNA"/>
</dbReference>
<dbReference type="Pfam" id="PF00072">
    <property type="entry name" value="Response_reg"/>
    <property type="match status" value="1"/>
</dbReference>
<dbReference type="FunFam" id="3.40.50.300:FF:000006">
    <property type="entry name" value="DNA-binding transcriptional regulator NtrC"/>
    <property type="match status" value="1"/>
</dbReference>
<dbReference type="SUPFAM" id="SSF46689">
    <property type="entry name" value="Homeodomain-like"/>
    <property type="match status" value="1"/>
</dbReference>
<evidence type="ECO:0000313" key="20">
    <source>
        <dbReference type="Proteomes" id="UP000263642"/>
    </source>
</evidence>
<keyword evidence="5 16" id="KW-0597">Phosphoprotein</keyword>
<dbReference type="InterPro" id="IPR003593">
    <property type="entry name" value="AAA+_ATPase"/>
</dbReference>
<proteinExistence type="predicted"/>
<dbReference type="PROSITE" id="PS50045">
    <property type="entry name" value="SIGMA54_INTERACT_4"/>
    <property type="match status" value="1"/>
</dbReference>
<keyword evidence="3" id="KW-0963">Cytoplasm</keyword>
<dbReference type="Pfam" id="PF00158">
    <property type="entry name" value="Sigma54_activat"/>
    <property type="match status" value="1"/>
</dbReference>
<evidence type="ECO:0000256" key="1">
    <source>
        <dbReference type="ARBA" id="ARBA00004496"/>
    </source>
</evidence>
<keyword evidence="7" id="KW-0067">ATP-binding</keyword>
<evidence type="ECO:0000256" key="2">
    <source>
        <dbReference type="ARBA" id="ARBA00019059"/>
    </source>
</evidence>
<keyword evidence="6" id="KW-0547">Nucleotide-binding</keyword>
<evidence type="ECO:0000256" key="13">
    <source>
        <dbReference type="ARBA" id="ARBA00023231"/>
    </source>
</evidence>
<evidence type="ECO:0000256" key="16">
    <source>
        <dbReference type="PROSITE-ProRule" id="PRU00169"/>
    </source>
</evidence>
<evidence type="ECO:0000256" key="8">
    <source>
        <dbReference type="ARBA" id="ARBA00023012"/>
    </source>
</evidence>
<dbReference type="Gene3D" id="3.40.50.2300">
    <property type="match status" value="1"/>
</dbReference>
<evidence type="ECO:0000256" key="3">
    <source>
        <dbReference type="ARBA" id="ARBA00022490"/>
    </source>
</evidence>
<keyword evidence="9" id="KW-0805">Transcription regulation</keyword>
<keyword evidence="13" id="KW-0535">Nitrogen fixation</keyword>
<keyword evidence="12" id="KW-0804">Transcription</keyword>
<dbReference type="Pfam" id="PF02954">
    <property type="entry name" value="HTH_8"/>
    <property type="match status" value="1"/>
</dbReference>
<dbReference type="PROSITE" id="PS00675">
    <property type="entry name" value="SIGMA54_INTERACT_1"/>
    <property type="match status" value="1"/>
</dbReference>
<dbReference type="InterPro" id="IPR027417">
    <property type="entry name" value="P-loop_NTPase"/>
</dbReference>
<dbReference type="PROSITE" id="PS50110">
    <property type="entry name" value="RESPONSE_REGULATORY"/>
    <property type="match status" value="1"/>
</dbReference>
<dbReference type="InterPro" id="IPR058031">
    <property type="entry name" value="AAA_lid_NorR"/>
</dbReference>
<feature type="domain" description="Response regulatory" evidence="18">
    <location>
        <begin position="3"/>
        <end position="117"/>
    </location>
</feature>
<dbReference type="GO" id="GO:0000160">
    <property type="term" value="P:phosphorelay signal transduction system"/>
    <property type="evidence" value="ECO:0007669"/>
    <property type="project" value="UniProtKB-KW"/>
</dbReference>
<dbReference type="GO" id="GO:0005737">
    <property type="term" value="C:cytoplasm"/>
    <property type="evidence" value="ECO:0007669"/>
    <property type="project" value="UniProtKB-SubCell"/>
</dbReference>
<dbReference type="GO" id="GO:0006355">
    <property type="term" value="P:regulation of DNA-templated transcription"/>
    <property type="evidence" value="ECO:0007669"/>
    <property type="project" value="InterPro"/>
</dbReference>
<keyword evidence="10" id="KW-0238">DNA-binding</keyword>
<accession>A0A3D3RB82</accession>
<keyword evidence="4" id="KW-0678">Repressor</keyword>
<reference evidence="19 20" key="1">
    <citation type="journal article" date="2018" name="Nat. Biotechnol.">
        <title>A standardized bacterial taxonomy based on genome phylogeny substantially revises the tree of life.</title>
        <authorList>
            <person name="Parks D.H."/>
            <person name="Chuvochina M."/>
            <person name="Waite D.W."/>
            <person name="Rinke C."/>
            <person name="Skarshewski A."/>
            <person name="Chaumeil P.A."/>
            <person name="Hugenholtz P."/>
        </authorList>
    </citation>
    <scope>NUCLEOTIDE SEQUENCE [LARGE SCALE GENOMIC DNA]</scope>
    <source>
        <strain evidence="19">UBA9375</strain>
    </source>
</reference>
<evidence type="ECO:0000256" key="4">
    <source>
        <dbReference type="ARBA" id="ARBA00022491"/>
    </source>
</evidence>
<comment type="caution">
    <text evidence="19">The sequence shown here is derived from an EMBL/GenBank/DDBJ whole genome shotgun (WGS) entry which is preliminary data.</text>
</comment>
<dbReference type="InterPro" id="IPR025662">
    <property type="entry name" value="Sigma_54_int_dom_ATP-bd_1"/>
</dbReference>
<dbReference type="SUPFAM" id="SSF52172">
    <property type="entry name" value="CheY-like"/>
    <property type="match status" value="1"/>
</dbReference>
<dbReference type="GO" id="GO:0005524">
    <property type="term" value="F:ATP binding"/>
    <property type="evidence" value="ECO:0007669"/>
    <property type="project" value="UniProtKB-KW"/>
</dbReference>
<evidence type="ECO:0000256" key="5">
    <source>
        <dbReference type="ARBA" id="ARBA00022553"/>
    </source>
</evidence>
<dbReference type="InterPro" id="IPR011006">
    <property type="entry name" value="CheY-like_superfamily"/>
</dbReference>
<evidence type="ECO:0000256" key="10">
    <source>
        <dbReference type="ARBA" id="ARBA00023125"/>
    </source>
</evidence>
<dbReference type="PRINTS" id="PR01590">
    <property type="entry name" value="HTHFIS"/>
</dbReference>
<dbReference type="SMART" id="SM00382">
    <property type="entry name" value="AAA"/>
    <property type="match status" value="1"/>
</dbReference>
<dbReference type="CDD" id="cd00156">
    <property type="entry name" value="REC"/>
    <property type="match status" value="1"/>
</dbReference>
<dbReference type="InterPro" id="IPR009057">
    <property type="entry name" value="Homeodomain-like_sf"/>
</dbReference>
<dbReference type="GO" id="GO:0043565">
    <property type="term" value="F:sequence-specific DNA binding"/>
    <property type="evidence" value="ECO:0007669"/>
    <property type="project" value="InterPro"/>
</dbReference>
<dbReference type="CDD" id="cd00009">
    <property type="entry name" value="AAA"/>
    <property type="match status" value="1"/>
</dbReference>
<evidence type="ECO:0000256" key="12">
    <source>
        <dbReference type="ARBA" id="ARBA00023163"/>
    </source>
</evidence>
<dbReference type="PANTHER" id="PTHR32071:SF95">
    <property type="entry name" value="DNA-BINDING TRANSCRIPTIONAL REGULATOR NTRC"/>
    <property type="match status" value="1"/>
</dbReference>
<evidence type="ECO:0000256" key="14">
    <source>
        <dbReference type="ARBA" id="ARBA00029881"/>
    </source>
</evidence>
<dbReference type="SUPFAM" id="SSF52540">
    <property type="entry name" value="P-loop containing nucleoside triphosphate hydrolases"/>
    <property type="match status" value="1"/>
</dbReference>
<gene>
    <name evidence="19" type="ORF">DIT97_18205</name>
</gene>
<dbReference type="Gene3D" id="3.40.50.300">
    <property type="entry name" value="P-loop containing nucleotide triphosphate hydrolases"/>
    <property type="match status" value="1"/>
</dbReference>